<evidence type="ECO:0000256" key="6">
    <source>
        <dbReference type="ARBA" id="ARBA00022679"/>
    </source>
</evidence>
<dbReference type="PANTHER" id="PTHR45436:SF10">
    <property type="entry name" value="HISTIDINE KINASE"/>
    <property type="match status" value="1"/>
</dbReference>
<evidence type="ECO:0000259" key="14">
    <source>
        <dbReference type="PROSITE" id="PS50885"/>
    </source>
</evidence>
<gene>
    <name evidence="15" type="primary">creC</name>
    <name evidence="15" type="ORF">ACFQNJ_05110</name>
</gene>
<dbReference type="InterPro" id="IPR029151">
    <property type="entry name" value="Sensor-like_sf"/>
</dbReference>
<dbReference type="InterPro" id="IPR036890">
    <property type="entry name" value="HATPase_C_sf"/>
</dbReference>
<keyword evidence="5" id="KW-0597">Phosphoprotein</keyword>
<dbReference type="Gene3D" id="1.10.287.130">
    <property type="match status" value="1"/>
</dbReference>
<feature type="transmembrane region" description="Helical" evidence="12">
    <location>
        <begin position="184"/>
        <end position="206"/>
    </location>
</feature>
<evidence type="ECO:0000256" key="10">
    <source>
        <dbReference type="ARBA" id="ARBA00023012"/>
    </source>
</evidence>
<dbReference type="InterPro" id="IPR003661">
    <property type="entry name" value="HisK_dim/P_dom"/>
</dbReference>
<dbReference type="EC" id="2.7.13.3" evidence="3"/>
<dbReference type="SUPFAM" id="SSF103190">
    <property type="entry name" value="Sensory domain-like"/>
    <property type="match status" value="1"/>
</dbReference>
<dbReference type="PRINTS" id="PR00344">
    <property type="entry name" value="BCTRLSENSOR"/>
</dbReference>
<dbReference type="Gene3D" id="3.30.450.20">
    <property type="entry name" value="PAS domain"/>
    <property type="match status" value="1"/>
</dbReference>
<sequence length="487" mass="54279">MRLGFRVFVAWFLLAGVGTLLFYHSIINQLPSSMRQASEEVLVDSSQLLAELSALHWDDGFAPGSAFSEALARYRQRPLNAMIWSREKTRTELVVYITDTRGKVLFHTDPDLIGEDFSRWRDVALTLRGAYGARTTRTDPIDETSSYMFVAAPVMGAEGLRGVLSVGQPTASLQPFITLANAHFWQRGGLILLAALLLGGAMAYWLTHSIRRLVSYVERVRHGERASPPVMGEPELDRLAQATGAMREEIEGKAYVENYVHTLTHEMKSPLSAIRGAAELLQEADLPEEARQRFTQNIDAESARLQRLIDRLLSLATVEKRQQLDSVERIDLQTLLAQELQAKQSLVSRKQLRVEMHVTPGLQVDAERFLIEQALSNLLDNAIDFTPPGGHILVRAELTDHAQVRVGIFNEGPLVPDYAIERVFERFYSLPRPDSQRKSTGLGLSLVQEVAHLHRGSVRLSNVPGQGVQVDLTLPQVQRGAAAGRRA</sequence>
<comment type="subcellular location">
    <subcellularLocation>
        <location evidence="2">Cell membrane</location>
        <topology evidence="2">Multi-pass membrane protein</topology>
    </subcellularLocation>
</comment>
<reference evidence="16" key="1">
    <citation type="journal article" date="2019" name="Int. J. Syst. Evol. Microbiol.">
        <title>The Global Catalogue of Microorganisms (GCM) 10K type strain sequencing project: providing services to taxonomists for standard genome sequencing and annotation.</title>
        <authorList>
            <consortium name="The Broad Institute Genomics Platform"/>
            <consortium name="The Broad Institute Genome Sequencing Center for Infectious Disease"/>
            <person name="Wu L."/>
            <person name="Ma J."/>
        </authorList>
    </citation>
    <scope>NUCLEOTIDE SEQUENCE [LARGE SCALE GENOMIC DNA]</scope>
    <source>
        <strain evidence="16">CCUG 54518</strain>
    </source>
</reference>
<comment type="caution">
    <text evidence="15">The sequence shown here is derived from an EMBL/GenBank/DDBJ whole genome shotgun (WGS) entry which is preliminary data.</text>
</comment>
<keyword evidence="8 15" id="KW-0418">Kinase</keyword>
<keyword evidence="9 12" id="KW-1133">Transmembrane helix</keyword>
<evidence type="ECO:0000256" key="7">
    <source>
        <dbReference type="ARBA" id="ARBA00022692"/>
    </source>
</evidence>
<dbReference type="CDD" id="cd00082">
    <property type="entry name" value="HisKA"/>
    <property type="match status" value="1"/>
</dbReference>
<dbReference type="InterPro" id="IPR003594">
    <property type="entry name" value="HATPase_dom"/>
</dbReference>
<dbReference type="Proteomes" id="UP001596495">
    <property type="component" value="Unassembled WGS sequence"/>
</dbReference>
<keyword evidence="7 12" id="KW-0812">Transmembrane</keyword>
<feature type="transmembrane region" description="Helical" evidence="12">
    <location>
        <begin position="7"/>
        <end position="26"/>
    </location>
</feature>
<organism evidence="15 16">
    <name type="scientific">Hydrogenophaga bisanensis</name>
    <dbReference type="NCBI Taxonomy" id="439611"/>
    <lineage>
        <taxon>Bacteria</taxon>
        <taxon>Pseudomonadati</taxon>
        <taxon>Pseudomonadota</taxon>
        <taxon>Betaproteobacteria</taxon>
        <taxon>Burkholderiales</taxon>
        <taxon>Comamonadaceae</taxon>
        <taxon>Hydrogenophaga</taxon>
    </lineage>
</organism>
<dbReference type="PROSITE" id="PS50885">
    <property type="entry name" value="HAMP"/>
    <property type="match status" value="1"/>
</dbReference>
<evidence type="ECO:0000256" key="2">
    <source>
        <dbReference type="ARBA" id="ARBA00004651"/>
    </source>
</evidence>
<dbReference type="InterPro" id="IPR050428">
    <property type="entry name" value="TCS_sensor_his_kinase"/>
</dbReference>
<keyword evidence="4" id="KW-1003">Cell membrane</keyword>
<evidence type="ECO:0000256" key="4">
    <source>
        <dbReference type="ARBA" id="ARBA00022475"/>
    </source>
</evidence>
<keyword evidence="10" id="KW-0902">Two-component regulatory system</keyword>
<dbReference type="Pfam" id="PF02518">
    <property type="entry name" value="HATPase_c"/>
    <property type="match status" value="1"/>
</dbReference>
<evidence type="ECO:0000256" key="5">
    <source>
        <dbReference type="ARBA" id="ARBA00022553"/>
    </source>
</evidence>
<dbReference type="InterPro" id="IPR004358">
    <property type="entry name" value="Sig_transdc_His_kin-like_C"/>
</dbReference>
<dbReference type="SUPFAM" id="SSF47384">
    <property type="entry name" value="Homodimeric domain of signal transducing histidine kinase"/>
    <property type="match status" value="1"/>
</dbReference>
<proteinExistence type="predicted"/>
<dbReference type="PROSITE" id="PS50109">
    <property type="entry name" value="HIS_KIN"/>
    <property type="match status" value="1"/>
</dbReference>
<dbReference type="RefSeq" id="WP_382254463.1">
    <property type="nucleotide sequence ID" value="NZ_JBHTBX010000002.1"/>
</dbReference>
<evidence type="ECO:0000313" key="15">
    <source>
        <dbReference type="EMBL" id="MFC7433885.1"/>
    </source>
</evidence>
<dbReference type="InterPro" id="IPR005467">
    <property type="entry name" value="His_kinase_dom"/>
</dbReference>
<comment type="catalytic activity">
    <reaction evidence="1">
        <text>ATP + protein L-histidine = ADP + protein N-phospho-L-histidine.</text>
        <dbReference type="EC" id="2.7.13.3"/>
    </reaction>
</comment>
<feature type="domain" description="Histidine kinase" evidence="13">
    <location>
        <begin position="262"/>
        <end position="478"/>
    </location>
</feature>
<protein>
    <recommendedName>
        <fullName evidence="3">histidine kinase</fullName>
        <ecNumber evidence="3">2.7.13.3</ecNumber>
    </recommendedName>
</protein>
<evidence type="ECO:0000256" key="1">
    <source>
        <dbReference type="ARBA" id="ARBA00000085"/>
    </source>
</evidence>
<evidence type="ECO:0000259" key="13">
    <source>
        <dbReference type="PROSITE" id="PS50109"/>
    </source>
</evidence>
<evidence type="ECO:0000256" key="9">
    <source>
        <dbReference type="ARBA" id="ARBA00022989"/>
    </source>
</evidence>
<dbReference type="SMART" id="SM00388">
    <property type="entry name" value="HisKA"/>
    <property type="match status" value="1"/>
</dbReference>
<keyword evidence="6 15" id="KW-0808">Transferase</keyword>
<accession>A0ABW2R721</accession>
<dbReference type="SUPFAM" id="SSF55874">
    <property type="entry name" value="ATPase domain of HSP90 chaperone/DNA topoisomerase II/histidine kinase"/>
    <property type="match status" value="1"/>
</dbReference>
<evidence type="ECO:0000313" key="16">
    <source>
        <dbReference type="Proteomes" id="UP001596495"/>
    </source>
</evidence>
<dbReference type="SMART" id="SM00387">
    <property type="entry name" value="HATPase_c"/>
    <property type="match status" value="1"/>
</dbReference>
<keyword evidence="16" id="KW-1185">Reference proteome</keyword>
<evidence type="ECO:0000256" key="8">
    <source>
        <dbReference type="ARBA" id="ARBA00022777"/>
    </source>
</evidence>
<dbReference type="PANTHER" id="PTHR45436">
    <property type="entry name" value="SENSOR HISTIDINE KINASE YKOH"/>
    <property type="match status" value="1"/>
</dbReference>
<evidence type="ECO:0000256" key="11">
    <source>
        <dbReference type="ARBA" id="ARBA00023136"/>
    </source>
</evidence>
<evidence type="ECO:0000256" key="12">
    <source>
        <dbReference type="SAM" id="Phobius"/>
    </source>
</evidence>
<dbReference type="InterPro" id="IPR003660">
    <property type="entry name" value="HAMP_dom"/>
</dbReference>
<dbReference type="Pfam" id="PF00512">
    <property type="entry name" value="HisKA"/>
    <property type="match status" value="1"/>
</dbReference>
<dbReference type="InterPro" id="IPR036097">
    <property type="entry name" value="HisK_dim/P_sf"/>
</dbReference>
<evidence type="ECO:0000256" key="3">
    <source>
        <dbReference type="ARBA" id="ARBA00012438"/>
    </source>
</evidence>
<feature type="domain" description="HAMP" evidence="14">
    <location>
        <begin position="204"/>
        <end position="255"/>
    </location>
</feature>
<dbReference type="NCBIfam" id="NF008312">
    <property type="entry name" value="PRK11100.1"/>
    <property type="match status" value="1"/>
</dbReference>
<dbReference type="Gene3D" id="3.30.565.10">
    <property type="entry name" value="Histidine kinase-like ATPase, C-terminal domain"/>
    <property type="match status" value="1"/>
</dbReference>
<name>A0ABW2R721_9BURK</name>
<keyword evidence="11 12" id="KW-0472">Membrane</keyword>
<dbReference type="GO" id="GO:0004673">
    <property type="term" value="F:protein histidine kinase activity"/>
    <property type="evidence" value="ECO:0007669"/>
    <property type="project" value="UniProtKB-EC"/>
</dbReference>
<dbReference type="EMBL" id="JBHTBX010000002">
    <property type="protein sequence ID" value="MFC7433885.1"/>
    <property type="molecule type" value="Genomic_DNA"/>
</dbReference>